<evidence type="ECO:0000313" key="2">
    <source>
        <dbReference type="Proteomes" id="UP000830835"/>
    </source>
</evidence>
<evidence type="ECO:0000313" key="1">
    <source>
        <dbReference type="EMBL" id="MCJ2542826.1"/>
    </source>
</evidence>
<comment type="caution">
    <text evidence="1">The sequence shown here is derived from an EMBL/GenBank/DDBJ whole genome shotgun (WGS) entry which is preliminary data.</text>
</comment>
<protein>
    <submittedName>
        <fullName evidence="1">DUF3352 domain-containing protein</fullName>
    </submittedName>
</protein>
<proteinExistence type="predicted"/>
<dbReference type="EMBL" id="JAFIRA010000016">
    <property type="protein sequence ID" value="MCJ2542826.1"/>
    <property type="molecule type" value="Genomic_DNA"/>
</dbReference>
<organism evidence="1 2">
    <name type="scientific">Thermostichus vulcanus str. 'Rupite'</name>
    <dbReference type="NCBI Taxonomy" id="2813851"/>
    <lineage>
        <taxon>Bacteria</taxon>
        <taxon>Bacillati</taxon>
        <taxon>Cyanobacteriota</taxon>
        <taxon>Cyanophyceae</taxon>
        <taxon>Thermostichales</taxon>
        <taxon>Thermostichaceae</taxon>
        <taxon>Thermostichus</taxon>
    </lineage>
</organism>
<accession>A0ABT0CAL4</accession>
<name>A0ABT0CAL4_THEVL</name>
<gene>
    <name evidence="1" type="ORF">JX360_07890</name>
</gene>
<dbReference type="Pfam" id="PF11832">
    <property type="entry name" value="DUF3352"/>
    <property type="match status" value="1"/>
</dbReference>
<dbReference type="InterPro" id="IPR021787">
    <property type="entry name" value="DUF3352"/>
</dbReference>
<reference evidence="1" key="1">
    <citation type="submission" date="2021-02" db="EMBL/GenBank/DDBJ databases">
        <title>The CRISPR/cas machinery reduction and long-range gene transfer in the hot spring cyanobacterium Synechococcus.</title>
        <authorList>
            <person name="Dvorak P."/>
            <person name="Jahodarova E."/>
            <person name="Hasler P."/>
            <person name="Poulickova A."/>
        </authorList>
    </citation>
    <scope>NUCLEOTIDE SEQUENCE</scope>
    <source>
        <strain evidence="1">Rupite</strain>
    </source>
</reference>
<dbReference type="RefSeq" id="WP_244350106.1">
    <property type="nucleotide sequence ID" value="NZ_JAFIRA010000016.1"/>
</dbReference>
<dbReference type="PROSITE" id="PS51257">
    <property type="entry name" value="PROKAR_LIPOPROTEIN"/>
    <property type="match status" value="1"/>
</dbReference>
<dbReference type="Proteomes" id="UP000830835">
    <property type="component" value="Unassembled WGS sequence"/>
</dbReference>
<sequence>MQAQLHRGFRPLSLTLLALGGAWLVGACQRKAPEAQLPGDILPETVLVPQSVPMVLAFATNPEAAFSTHPDLLAQWETWTSEALAETGSEFPREDIQNWAGEQFTMAVVVPNLVPTASEPIPGILFGASTRNTDLSGQFLAQVRQQAEAEGANFERRQEQGVTLHVQTNGDPGEQWVTAEFGNRFVAVANDPSVMQQAVAVYRGEAESISRSERFRSAAAELYTDGALAFAYLNFETLQDNPEWGGWMEEVDPAALKSLKPIRSLAMAAHWQEQGLRVRMLTQTDPEANLQAGLQPARGELIQRLPGNALTVISTQQIAQRWQALLPKLEEDPLVKESLEELRAEFRASTQLDLEQDVLAWMDGELALLVAPDAQAHPLLQGMGAALVIESSQKDKANTALAQLDQLAQESGARVTEANGQVIWADSLFNQPLLIRAWEGNYLIITSSTGALQTIAQRQGNLLPQTEPLKTLYDQLHKPNYGYFLLNWQGIRTLLEAALPGGLATLDPEAQDLLTRIDGLGVTSYPVGGHGLGLEFLVTVPAKP</sequence>
<keyword evidence="2" id="KW-1185">Reference proteome</keyword>